<evidence type="ECO:0000313" key="1">
    <source>
        <dbReference type="EMBL" id="TYT74060.1"/>
    </source>
</evidence>
<keyword evidence="2" id="KW-1185">Reference proteome</keyword>
<reference evidence="1 2" key="1">
    <citation type="submission" date="2019-06" db="EMBL/GenBank/DDBJ databases">
        <title>Desulfobotulus mexicanus sp. nov., a novel sulfate-reducing bacterium isolated from the sediment of an alkaline crater lake in Mexico.</title>
        <authorList>
            <person name="Hirschler-Rea A."/>
        </authorList>
    </citation>
    <scope>NUCLEOTIDE SEQUENCE [LARGE SCALE GENOMIC DNA]</scope>
    <source>
        <strain evidence="1 2">PAR22N</strain>
    </source>
</reference>
<dbReference type="EMBL" id="VDMB01000015">
    <property type="protein sequence ID" value="TYT74060.1"/>
    <property type="molecule type" value="Genomic_DNA"/>
</dbReference>
<protein>
    <submittedName>
        <fullName evidence="1">Uncharacterized protein</fullName>
    </submittedName>
</protein>
<sequence>MHPSGYTAPVSGRGEQMLNFLKLYFQTPRALGSEVEAFAADTLGYGDAGAVSLIMTSAGDGDSAMLKDLWIFPDKTLRQQLADVWRGRGWQASDIRNLRTVLWQEQPFARLETSEGQVLDIPLSVEEIGYFVERLYLHRNIDPELWGEIRSLHPESFAMEAVLTLWTSGMDILQGRAEALKRLVEKEKGSQHFSEFFNLMVKVMAEAPMDASWPLPLLHARRRLEQRFSGAKRVAAALERGTIETLLLSGDRVLDADPEKAAQELNLAEMLLHRLWPGALPWDSGVQSREFDYGNI</sequence>
<dbReference type="OrthoDB" id="9819605at2"/>
<proteinExistence type="predicted"/>
<name>A0A5S5MED5_9BACT</name>
<evidence type="ECO:0000313" key="2">
    <source>
        <dbReference type="Proteomes" id="UP000321899"/>
    </source>
</evidence>
<dbReference type="AlphaFoldDB" id="A0A5S5MED5"/>
<accession>A0A5S5MED5</accession>
<gene>
    <name evidence="1" type="ORF">FIM25_11640</name>
</gene>
<comment type="caution">
    <text evidence="1">The sequence shown here is derived from an EMBL/GenBank/DDBJ whole genome shotgun (WGS) entry which is preliminary data.</text>
</comment>
<organism evidence="1 2">
    <name type="scientific">Desulfobotulus mexicanus</name>
    <dbReference type="NCBI Taxonomy" id="2586642"/>
    <lineage>
        <taxon>Bacteria</taxon>
        <taxon>Pseudomonadati</taxon>
        <taxon>Thermodesulfobacteriota</taxon>
        <taxon>Desulfobacteria</taxon>
        <taxon>Desulfobacterales</taxon>
        <taxon>Desulfobacteraceae</taxon>
        <taxon>Desulfobotulus</taxon>
    </lineage>
</organism>
<dbReference type="RefSeq" id="WP_139449496.1">
    <property type="nucleotide sequence ID" value="NZ_VDMB01000015.1"/>
</dbReference>
<dbReference type="Proteomes" id="UP000321899">
    <property type="component" value="Unassembled WGS sequence"/>
</dbReference>